<dbReference type="GO" id="GO:0006509">
    <property type="term" value="P:membrane protein ectodomain proteolysis"/>
    <property type="evidence" value="ECO:0007669"/>
    <property type="project" value="TreeGrafter"/>
</dbReference>
<organism evidence="1 2">
    <name type="scientific">Biomphalaria glabrata</name>
    <name type="common">Bloodfluke planorb</name>
    <name type="synonym">Freshwater snail</name>
    <dbReference type="NCBI Taxonomy" id="6526"/>
    <lineage>
        <taxon>Eukaryota</taxon>
        <taxon>Metazoa</taxon>
        <taxon>Spiralia</taxon>
        <taxon>Lophotrochozoa</taxon>
        <taxon>Mollusca</taxon>
        <taxon>Gastropoda</taxon>
        <taxon>Heterobranchia</taxon>
        <taxon>Euthyneura</taxon>
        <taxon>Panpulmonata</taxon>
        <taxon>Hygrophila</taxon>
        <taxon>Lymnaeoidea</taxon>
        <taxon>Planorbidae</taxon>
        <taxon>Biomphalaria</taxon>
    </lineage>
</organism>
<sequence length="268" mass="31002">MARQFMHEEPTLLHHYTYIYFLLFRIDFINYLEKNMFTSNKPKVLASLNNCVNDTFISVIGVISMSNLKYFETFSYIGVSTRVKRFSGTKELYTQVKFKAFNRNFVLVLKSGTDVLAEGFSAQLVGPDGQMSSFHVDQNIFFSGHLLEDPEVRVAGHMEDALFSIQIFDYNVTYSIEPAVNVLHPSNNPDNHTHVAYRSCDITHRPQKCVAGLCNQQLNVEPVLTMGDFKKRFRRKVSHDICIIYLVADNDFFTHRCRRHFLHCSSLM</sequence>
<dbReference type="GO" id="GO:0005886">
    <property type="term" value="C:plasma membrane"/>
    <property type="evidence" value="ECO:0007669"/>
    <property type="project" value="TreeGrafter"/>
</dbReference>
<dbReference type="KEGG" id="bgt:106079325"/>
<dbReference type="EnsemblMetazoa" id="BGLB026766-RA">
    <property type="protein sequence ID" value="BGLB026766-PA"/>
    <property type="gene ID" value="BGLB026766"/>
</dbReference>
<protein>
    <submittedName>
        <fullName evidence="1">Uncharacterized protein</fullName>
    </submittedName>
</protein>
<gene>
    <name evidence="1" type="primary">106079325</name>
</gene>
<accession>A0A2C9L464</accession>
<evidence type="ECO:0000313" key="1">
    <source>
        <dbReference type="EnsemblMetazoa" id="BGLB026766-PA"/>
    </source>
</evidence>
<evidence type="ECO:0000313" key="2">
    <source>
        <dbReference type="Proteomes" id="UP000076420"/>
    </source>
</evidence>
<proteinExistence type="predicted"/>
<dbReference type="AlphaFoldDB" id="A0A2C9L464"/>
<dbReference type="VEuPathDB" id="VectorBase:BGLB026766"/>
<dbReference type="GO" id="GO:0004222">
    <property type="term" value="F:metalloendopeptidase activity"/>
    <property type="evidence" value="ECO:0007669"/>
    <property type="project" value="TreeGrafter"/>
</dbReference>
<dbReference type="InterPro" id="IPR051489">
    <property type="entry name" value="ADAM_Metalloproteinase"/>
</dbReference>
<reference evidence="1" key="1">
    <citation type="submission" date="2020-05" db="UniProtKB">
        <authorList>
            <consortium name="EnsemblMetazoa"/>
        </authorList>
    </citation>
    <scope>IDENTIFICATION</scope>
    <source>
        <strain evidence="1">BB02</strain>
    </source>
</reference>
<dbReference type="VEuPathDB" id="VectorBase:BGLAX_028870"/>
<name>A0A2C9L464_BIOGL</name>
<dbReference type="Proteomes" id="UP000076420">
    <property type="component" value="Unassembled WGS sequence"/>
</dbReference>
<dbReference type="PANTHER" id="PTHR45702">
    <property type="entry name" value="ADAM10/ADAM17 METALLOPEPTIDASE FAMILY MEMBER"/>
    <property type="match status" value="1"/>
</dbReference>
<dbReference type="OrthoDB" id="6149531at2759"/>
<dbReference type="PANTHER" id="PTHR45702:SF2">
    <property type="entry name" value="KUZBANIAN, ISOFORM A"/>
    <property type="match status" value="1"/>
</dbReference>